<dbReference type="InterPro" id="IPR008280">
    <property type="entry name" value="Tub_FtsZ_C"/>
</dbReference>
<keyword evidence="4 8" id="KW-0547">Nucleotide-binding</keyword>
<dbReference type="EMBL" id="DSMU01000334">
    <property type="protein sequence ID" value="HEL66070.1"/>
    <property type="molecule type" value="Genomic_DNA"/>
</dbReference>
<dbReference type="HAMAP" id="MF_00909">
    <property type="entry name" value="FtsZ"/>
    <property type="match status" value="1"/>
</dbReference>
<dbReference type="InterPro" id="IPR000158">
    <property type="entry name" value="Cell_div_FtsZ"/>
</dbReference>
<dbReference type="GO" id="GO:0005525">
    <property type="term" value="F:GTP binding"/>
    <property type="evidence" value="ECO:0007669"/>
    <property type="project" value="UniProtKB-UniRule"/>
</dbReference>
<feature type="binding site" evidence="8">
    <location>
        <position position="143"/>
    </location>
    <ligand>
        <name>GTP</name>
        <dbReference type="ChEBI" id="CHEBI:37565"/>
    </ligand>
</feature>
<dbReference type="SUPFAM" id="SSF55307">
    <property type="entry name" value="Tubulin C-terminal domain-like"/>
    <property type="match status" value="1"/>
</dbReference>
<dbReference type="PRINTS" id="PR00423">
    <property type="entry name" value="CELLDVISFTSZ"/>
</dbReference>
<dbReference type="AlphaFoldDB" id="A0A7C2EJI9"/>
<dbReference type="GO" id="GO:0005737">
    <property type="term" value="C:cytoplasm"/>
    <property type="evidence" value="ECO:0007669"/>
    <property type="project" value="UniProtKB-SubCell"/>
</dbReference>
<organism evidence="13">
    <name type="scientific">Ammonifex degensii</name>
    <dbReference type="NCBI Taxonomy" id="42838"/>
    <lineage>
        <taxon>Bacteria</taxon>
        <taxon>Bacillati</taxon>
        <taxon>Bacillota</taxon>
        <taxon>Clostridia</taxon>
        <taxon>Thermoanaerobacterales</taxon>
        <taxon>Thermoanaerobacteraceae</taxon>
        <taxon>Ammonifex</taxon>
    </lineage>
</organism>
<name>A0A7C2EJI9_9THEO</name>
<accession>A0A7C2EJI9</accession>
<comment type="similarity">
    <text evidence="1 8 10">Belongs to the FtsZ family.</text>
</comment>
<feature type="binding site" evidence="8">
    <location>
        <begin position="108"/>
        <end position="110"/>
    </location>
    <ligand>
        <name>GTP</name>
        <dbReference type="ChEBI" id="CHEBI:37565"/>
    </ligand>
</feature>
<dbReference type="PANTHER" id="PTHR30314">
    <property type="entry name" value="CELL DIVISION PROTEIN FTSZ-RELATED"/>
    <property type="match status" value="1"/>
</dbReference>
<evidence type="ECO:0000256" key="5">
    <source>
        <dbReference type="ARBA" id="ARBA00023134"/>
    </source>
</evidence>
<evidence type="ECO:0000256" key="7">
    <source>
        <dbReference type="ARBA" id="ARBA00023306"/>
    </source>
</evidence>
<dbReference type="SUPFAM" id="SSF52490">
    <property type="entry name" value="Tubulin nucleotide-binding domain-like"/>
    <property type="match status" value="1"/>
</dbReference>
<evidence type="ECO:0000259" key="11">
    <source>
        <dbReference type="SMART" id="SM00864"/>
    </source>
</evidence>
<dbReference type="SMART" id="SM00865">
    <property type="entry name" value="Tubulin_C"/>
    <property type="match status" value="1"/>
</dbReference>
<feature type="binding site" evidence="8">
    <location>
        <position position="187"/>
    </location>
    <ligand>
        <name>GTP</name>
        <dbReference type="ChEBI" id="CHEBI:37565"/>
    </ligand>
</feature>
<evidence type="ECO:0000259" key="12">
    <source>
        <dbReference type="SMART" id="SM00865"/>
    </source>
</evidence>
<dbReference type="InterPro" id="IPR045061">
    <property type="entry name" value="FtsZ/CetZ"/>
</dbReference>
<dbReference type="Gene3D" id="3.30.1330.20">
    <property type="entry name" value="Tubulin/FtsZ, C-terminal domain"/>
    <property type="match status" value="1"/>
</dbReference>
<dbReference type="GO" id="GO:0003924">
    <property type="term" value="F:GTPase activity"/>
    <property type="evidence" value="ECO:0007669"/>
    <property type="project" value="UniProtKB-UniRule"/>
</dbReference>
<dbReference type="InterPro" id="IPR036525">
    <property type="entry name" value="Tubulin/FtsZ_GTPase_sf"/>
</dbReference>
<feature type="binding site" evidence="8">
    <location>
        <position position="139"/>
    </location>
    <ligand>
        <name>GTP</name>
        <dbReference type="ChEBI" id="CHEBI:37565"/>
    </ligand>
</feature>
<keyword evidence="3 8" id="KW-0132">Cell division</keyword>
<gene>
    <name evidence="8 13" type="primary">ftsZ</name>
    <name evidence="13" type="ORF">ENQ34_05260</name>
</gene>
<dbReference type="CDD" id="cd02201">
    <property type="entry name" value="FtsZ_type1"/>
    <property type="match status" value="1"/>
</dbReference>
<dbReference type="PROSITE" id="PS01134">
    <property type="entry name" value="FTSZ_1"/>
    <property type="match status" value="1"/>
</dbReference>
<comment type="subunit">
    <text evidence="8">Homodimer. Polymerizes to form a dynamic ring structure in a strictly GTP-dependent manner. Interacts directly with several other division proteins.</text>
</comment>
<keyword evidence="2 8" id="KW-0963">Cytoplasm</keyword>
<dbReference type="InterPro" id="IPR003008">
    <property type="entry name" value="Tubulin_FtsZ_GTPase"/>
</dbReference>
<dbReference type="PROSITE" id="PS01135">
    <property type="entry name" value="FTSZ_2"/>
    <property type="match status" value="1"/>
</dbReference>
<keyword evidence="7 8" id="KW-0131">Cell cycle</keyword>
<feature type="domain" description="Tubulin/FtsZ 2-layer sandwich" evidence="12">
    <location>
        <begin position="207"/>
        <end position="324"/>
    </location>
</feature>
<dbReference type="Pfam" id="PF00091">
    <property type="entry name" value="Tubulin"/>
    <property type="match status" value="1"/>
</dbReference>
<keyword evidence="6 8" id="KW-0717">Septation</keyword>
<dbReference type="GO" id="GO:0000917">
    <property type="term" value="P:division septum assembly"/>
    <property type="evidence" value="ECO:0007669"/>
    <property type="project" value="UniProtKB-KW"/>
</dbReference>
<comment type="function">
    <text evidence="8 10">Essential cell division protein that forms a contractile ring structure (Z ring) at the future cell division site. The regulation of the ring assembly controls the timing and the location of cell division. One of the functions of the FtsZ ring is to recruit other cell division proteins to the septum to produce a new cell wall between the dividing cells. Binds GTP and shows GTPase activity.</text>
</comment>
<evidence type="ECO:0000256" key="9">
    <source>
        <dbReference type="NCBIfam" id="TIGR00065"/>
    </source>
</evidence>
<dbReference type="InterPro" id="IPR020805">
    <property type="entry name" value="Cell_div_FtsZ_CS"/>
</dbReference>
<dbReference type="FunFam" id="3.40.50.1440:FF:000023">
    <property type="entry name" value="Cell division protein FtsZ"/>
    <property type="match status" value="1"/>
</dbReference>
<reference evidence="13" key="1">
    <citation type="journal article" date="2020" name="mSystems">
        <title>Genome- and Community-Level Interaction Insights into Carbon Utilization and Element Cycling Functions of Hydrothermarchaeota in Hydrothermal Sediment.</title>
        <authorList>
            <person name="Zhou Z."/>
            <person name="Liu Y."/>
            <person name="Xu W."/>
            <person name="Pan J."/>
            <person name="Luo Z.H."/>
            <person name="Li M."/>
        </authorList>
    </citation>
    <scope>NUCLEOTIDE SEQUENCE [LARGE SCALE GENOMIC DNA]</scope>
    <source>
        <strain evidence="13">SpSt-300</strain>
    </source>
</reference>
<dbReference type="PANTHER" id="PTHR30314:SF3">
    <property type="entry name" value="MITOCHONDRIAL DIVISION PROTEIN FSZA"/>
    <property type="match status" value="1"/>
</dbReference>
<dbReference type="GO" id="GO:0051258">
    <property type="term" value="P:protein polymerization"/>
    <property type="evidence" value="ECO:0007669"/>
    <property type="project" value="UniProtKB-UniRule"/>
</dbReference>
<evidence type="ECO:0000313" key="13">
    <source>
        <dbReference type="EMBL" id="HEL66070.1"/>
    </source>
</evidence>
<evidence type="ECO:0000256" key="6">
    <source>
        <dbReference type="ARBA" id="ARBA00023210"/>
    </source>
</evidence>
<feature type="binding site" evidence="8">
    <location>
        <begin position="21"/>
        <end position="25"/>
    </location>
    <ligand>
        <name>GTP</name>
        <dbReference type="ChEBI" id="CHEBI:37565"/>
    </ligand>
</feature>
<evidence type="ECO:0000256" key="1">
    <source>
        <dbReference type="ARBA" id="ARBA00009690"/>
    </source>
</evidence>
<dbReference type="InterPro" id="IPR018316">
    <property type="entry name" value="Tubulin/FtsZ_2-layer-sand-dom"/>
</dbReference>
<protein>
    <recommendedName>
        <fullName evidence="8 9">Cell division protein FtsZ</fullName>
    </recommendedName>
</protein>
<comment type="caution">
    <text evidence="13">The sequence shown here is derived from an EMBL/GenBank/DDBJ whole genome shotgun (WGS) entry which is preliminary data.</text>
</comment>
<dbReference type="InterPro" id="IPR024757">
    <property type="entry name" value="FtsZ_C"/>
</dbReference>
<dbReference type="Pfam" id="PF12327">
    <property type="entry name" value="FtsZ_C"/>
    <property type="match status" value="1"/>
</dbReference>
<sequence>MIDVELDLDEFADIKVIGVGGGGNNAVNRMIAAGVRGVEFIAINTDAQALAMSQSPTKIQIGAKLTKGLGAGGNPEIGEKAAEESRDEIASSVKGADMVFITAGMGGGTGTGGAPIVAELAKDLGALTVGVVTRPFTFEGRKRQLQAEVGIGKLREKVDALITIPNDRLLQIIDKNTSMVEAFRIADDVLRQGVQGISDLIAIPGLINLDFADVRTIMKEAGSALMGIGEARGENRAVEAAKQAISSPLLETTIEGARGVLLNMTGDASMKLLEVHEAAQVVAQVVDSEANIIFGAVIDDGLNDEVRVTVIATGFEGYQAREKTELEIRPLSQHEDLEIPLFLLRRSGR</sequence>
<comment type="subcellular location">
    <subcellularLocation>
        <location evidence="8">Cytoplasm</location>
    </subcellularLocation>
    <text evidence="8">Assembles at midcell at the inner surface of the cytoplasmic membrane.</text>
</comment>
<feature type="domain" description="Tubulin/FtsZ GTPase" evidence="11">
    <location>
        <begin position="13"/>
        <end position="205"/>
    </location>
</feature>
<dbReference type="NCBIfam" id="TIGR00065">
    <property type="entry name" value="ftsZ"/>
    <property type="match status" value="1"/>
</dbReference>
<dbReference type="Gene3D" id="3.40.50.1440">
    <property type="entry name" value="Tubulin/FtsZ, GTPase domain"/>
    <property type="match status" value="1"/>
</dbReference>
<evidence type="ECO:0000256" key="10">
    <source>
        <dbReference type="RuleBase" id="RU000631"/>
    </source>
</evidence>
<keyword evidence="5 8" id="KW-0342">GTP-binding</keyword>
<evidence type="ECO:0000256" key="2">
    <source>
        <dbReference type="ARBA" id="ARBA00022490"/>
    </source>
</evidence>
<evidence type="ECO:0000256" key="4">
    <source>
        <dbReference type="ARBA" id="ARBA00022741"/>
    </source>
</evidence>
<evidence type="ECO:0000256" key="3">
    <source>
        <dbReference type="ARBA" id="ARBA00022618"/>
    </source>
</evidence>
<dbReference type="SMART" id="SM00864">
    <property type="entry name" value="Tubulin"/>
    <property type="match status" value="1"/>
</dbReference>
<dbReference type="GO" id="GO:0032153">
    <property type="term" value="C:cell division site"/>
    <property type="evidence" value="ECO:0007669"/>
    <property type="project" value="UniProtKB-UniRule"/>
</dbReference>
<evidence type="ECO:0000256" key="8">
    <source>
        <dbReference type="HAMAP-Rule" id="MF_00909"/>
    </source>
</evidence>
<dbReference type="InterPro" id="IPR037103">
    <property type="entry name" value="Tubulin/FtsZ-like_C"/>
</dbReference>
<dbReference type="GO" id="GO:0043093">
    <property type="term" value="P:FtsZ-dependent cytokinesis"/>
    <property type="evidence" value="ECO:0007669"/>
    <property type="project" value="UniProtKB-UniRule"/>
</dbReference>
<proteinExistence type="inferred from homology"/>